<sequence>MKKTILTLGLVTALFGCEDATKAIDEAQAAANKAIDSVQEQIESVESAFNIDQFQGAADAAQELAESVEEAMNVDFSDPEALVEAKEHIANAYACLVDASTESTVEKVMDKVMASIGDEETKSLIEEGIEKAQAAKECVM</sequence>
<name>A0ABN5PQ55_9VIBR</name>
<dbReference type="PROSITE" id="PS51257">
    <property type="entry name" value="PROKAR_LIPOPROTEIN"/>
    <property type="match status" value="1"/>
</dbReference>
<proteinExistence type="predicted"/>
<dbReference type="Proteomes" id="UP000262832">
    <property type="component" value="Chromosome II"/>
</dbReference>
<evidence type="ECO:0000313" key="2">
    <source>
        <dbReference type="EMBL" id="AXY03610.1"/>
    </source>
</evidence>
<protein>
    <recommendedName>
        <fullName evidence="4">Lipoprotein</fullName>
    </recommendedName>
</protein>
<organism evidence="2 3">
    <name type="scientific">Vibrio alfacsensis</name>
    <dbReference type="NCBI Taxonomy" id="1074311"/>
    <lineage>
        <taxon>Bacteria</taxon>
        <taxon>Pseudomonadati</taxon>
        <taxon>Pseudomonadota</taxon>
        <taxon>Gammaproteobacteria</taxon>
        <taxon>Vibrionales</taxon>
        <taxon>Vibrionaceae</taxon>
        <taxon>Vibrio</taxon>
    </lineage>
</organism>
<evidence type="ECO:0008006" key="4">
    <source>
        <dbReference type="Google" id="ProtNLM"/>
    </source>
</evidence>
<keyword evidence="3" id="KW-1185">Reference proteome</keyword>
<reference evidence="2 3" key="1">
    <citation type="submission" date="2018-08" db="EMBL/GenBank/DDBJ databases">
        <title>Genomic taxonomy of the Vibrionaceae family.</title>
        <authorList>
            <person name="Gomez-Gil B."/>
            <person name="Tanaka M."/>
            <person name="Sawabe T."/>
            <person name="Enciso-Ibarra K."/>
        </authorList>
    </citation>
    <scope>NUCLEOTIDE SEQUENCE [LARGE SCALE GENOMIC DNA]</scope>
    <source>
        <strain evidence="2 3">CAIM 1831</strain>
    </source>
</reference>
<feature type="coiled-coil region" evidence="1">
    <location>
        <begin position="17"/>
        <end position="71"/>
    </location>
</feature>
<evidence type="ECO:0000256" key="1">
    <source>
        <dbReference type="SAM" id="Coils"/>
    </source>
</evidence>
<keyword evidence="1" id="KW-0175">Coiled coil</keyword>
<accession>A0ABN5PQ55</accession>
<dbReference type="RefSeq" id="WP_128812575.1">
    <property type="nucleotide sequence ID" value="NZ_CP032094.1"/>
</dbReference>
<evidence type="ECO:0000313" key="3">
    <source>
        <dbReference type="Proteomes" id="UP000262832"/>
    </source>
</evidence>
<dbReference type="EMBL" id="CP032094">
    <property type="protein sequence ID" value="AXY03610.1"/>
    <property type="molecule type" value="Genomic_DNA"/>
</dbReference>
<gene>
    <name evidence="2" type="ORF">D1115_16710</name>
</gene>